<dbReference type="PANTHER" id="PTHR44329">
    <property type="entry name" value="SERINE/THREONINE-PROTEIN KINASE TNNI3K-RELATED"/>
    <property type="match status" value="1"/>
</dbReference>
<dbReference type="InterPro" id="IPR020635">
    <property type="entry name" value="Tyr_kinase_cat_dom"/>
</dbReference>
<dbReference type="PROSITE" id="PS00109">
    <property type="entry name" value="PROTEIN_KINASE_TYR"/>
    <property type="match status" value="1"/>
</dbReference>
<keyword evidence="2" id="KW-0812">Transmembrane</keyword>
<dbReference type="GO" id="GO:0004674">
    <property type="term" value="F:protein serine/threonine kinase activity"/>
    <property type="evidence" value="ECO:0007669"/>
    <property type="project" value="TreeGrafter"/>
</dbReference>
<keyword evidence="2" id="KW-1133">Transmembrane helix</keyword>
<dbReference type="SUPFAM" id="SSF56112">
    <property type="entry name" value="Protein kinase-like (PK-like)"/>
    <property type="match status" value="1"/>
</dbReference>
<keyword evidence="1" id="KW-0067">ATP-binding</keyword>
<sequence length="785" mass="87527">MYVILINIAHFPSDLLVRMDAAAVRRQISLDSWLGPHDPRSYRRLFVYFILNWLFSISIWLYVALSLVVSVAFGALLYLFRGPLRRRRLAYKAMAYLWNQEVFLANLVLPARISLMKISHWDVTRESIYLSAIYFVVWKACLGFLVFSLPLLYFAIDSTSLRILNIDVDVLISTMNVHPIVLRLAFVAYFLICLWACEIKLAFMVHVSASTYSHVFEACVLFRESLQSNFPAEPLQPPIAGDQPTAHILTTYSRVTSGRTAIADTRSPMVIYTKSPMPSTQVESPEQEDHIAIDLVPSKKAFQPAVRVKAVYDRMSPPASPQYSMLTPPIASGVSRAVPVAVEDAHFAMYGPPCVGAEAFSLHLWAFSAQQRESMDEIARETSNHSAISRENLLKQVAHGSLVHATLDVPQGFDLLTETPTQSMTWTGDIESLSFALRRASNAEITGHVLFKCTLVVGAKVLTMRTFVLVAPEAANEDVHLLESSFEELDNSYQEIPYTSLQIHEWIGSGAGGDAYRATYEGEEVVVKTIRASEFGTSGDVIQQAFQHEAAVLNRFGHHPNMVPFVGACTDPSFPLGIVTTYMQHGSLETHCQEKSLSIMEKELILADVAAATWTIHDSGFVHRDLAARNCLVDANHRGVLSDFGMCRQVGAVGGGFVHHGSSGPLKYMAPETLAPPHGFTAKSDVYAFGVLVWETLFETKPFANLTPLQAAVRVLEGDRLPLVDLDERHKTLLSACFQENPTHRPTMQHIYHALRSRDASVPRWNTERFEATNISRRTRRDLSG</sequence>
<organism evidence="4 5">
    <name type="scientific">Aphanomyces euteiches</name>
    <dbReference type="NCBI Taxonomy" id="100861"/>
    <lineage>
        <taxon>Eukaryota</taxon>
        <taxon>Sar</taxon>
        <taxon>Stramenopiles</taxon>
        <taxon>Oomycota</taxon>
        <taxon>Saprolegniomycetes</taxon>
        <taxon>Saprolegniales</taxon>
        <taxon>Verrucalvaceae</taxon>
        <taxon>Aphanomyces</taxon>
    </lineage>
</organism>
<dbReference type="Proteomes" id="UP000481153">
    <property type="component" value="Unassembled WGS sequence"/>
</dbReference>
<evidence type="ECO:0000256" key="1">
    <source>
        <dbReference type="PROSITE-ProRule" id="PRU10141"/>
    </source>
</evidence>
<dbReference type="Gene3D" id="3.30.200.20">
    <property type="entry name" value="Phosphorylase Kinase, domain 1"/>
    <property type="match status" value="1"/>
</dbReference>
<keyword evidence="5" id="KW-1185">Reference proteome</keyword>
<feature type="transmembrane region" description="Helical" evidence="2">
    <location>
        <begin position="46"/>
        <end position="79"/>
    </location>
</feature>
<keyword evidence="2" id="KW-0472">Membrane</keyword>
<name>A0A6G0XMZ9_9STRA</name>
<dbReference type="Pfam" id="PF07714">
    <property type="entry name" value="PK_Tyr_Ser-Thr"/>
    <property type="match status" value="1"/>
</dbReference>
<feature type="binding site" evidence="1">
    <location>
        <position position="528"/>
    </location>
    <ligand>
        <name>ATP</name>
        <dbReference type="ChEBI" id="CHEBI:30616"/>
    </ligand>
</feature>
<dbReference type="InterPro" id="IPR051681">
    <property type="entry name" value="Ser/Thr_Kinases-Pseudokinases"/>
</dbReference>
<dbReference type="InterPro" id="IPR000719">
    <property type="entry name" value="Prot_kinase_dom"/>
</dbReference>
<evidence type="ECO:0000313" key="5">
    <source>
        <dbReference type="Proteomes" id="UP000481153"/>
    </source>
</evidence>
<evidence type="ECO:0000313" key="4">
    <source>
        <dbReference type="EMBL" id="KAF0741616.1"/>
    </source>
</evidence>
<dbReference type="InterPro" id="IPR017441">
    <property type="entry name" value="Protein_kinase_ATP_BS"/>
</dbReference>
<keyword evidence="1" id="KW-0547">Nucleotide-binding</keyword>
<dbReference type="AlphaFoldDB" id="A0A6G0XMZ9"/>
<dbReference type="EMBL" id="VJMJ01000036">
    <property type="protein sequence ID" value="KAF0741616.1"/>
    <property type="molecule type" value="Genomic_DNA"/>
</dbReference>
<dbReference type="PRINTS" id="PR00109">
    <property type="entry name" value="TYRKINASE"/>
</dbReference>
<evidence type="ECO:0000256" key="2">
    <source>
        <dbReference type="SAM" id="Phobius"/>
    </source>
</evidence>
<feature type="transmembrane region" description="Helical" evidence="2">
    <location>
        <begin position="128"/>
        <end position="156"/>
    </location>
</feature>
<evidence type="ECO:0000259" key="3">
    <source>
        <dbReference type="PROSITE" id="PS50011"/>
    </source>
</evidence>
<feature type="domain" description="Protein kinase" evidence="3">
    <location>
        <begin position="501"/>
        <end position="756"/>
    </location>
</feature>
<dbReference type="SMART" id="SM00219">
    <property type="entry name" value="TyrKc"/>
    <property type="match status" value="1"/>
</dbReference>
<proteinExistence type="predicted"/>
<dbReference type="InterPro" id="IPR008266">
    <property type="entry name" value="Tyr_kinase_AS"/>
</dbReference>
<feature type="transmembrane region" description="Helical" evidence="2">
    <location>
        <begin position="176"/>
        <end position="197"/>
    </location>
</feature>
<reference evidence="4 5" key="1">
    <citation type="submission" date="2019-07" db="EMBL/GenBank/DDBJ databases">
        <title>Genomics analysis of Aphanomyces spp. identifies a new class of oomycete effector associated with host adaptation.</title>
        <authorList>
            <person name="Gaulin E."/>
        </authorList>
    </citation>
    <scope>NUCLEOTIDE SEQUENCE [LARGE SCALE GENOMIC DNA]</scope>
    <source>
        <strain evidence="4 5">ATCC 201684</strain>
    </source>
</reference>
<dbReference type="InterPro" id="IPR001245">
    <property type="entry name" value="Ser-Thr/Tyr_kinase_cat_dom"/>
</dbReference>
<protein>
    <recommendedName>
        <fullName evidence="3">Protein kinase domain-containing protein</fullName>
    </recommendedName>
</protein>
<dbReference type="VEuPathDB" id="FungiDB:AeMF1_001572"/>
<dbReference type="GO" id="GO:0004713">
    <property type="term" value="F:protein tyrosine kinase activity"/>
    <property type="evidence" value="ECO:0007669"/>
    <property type="project" value="InterPro"/>
</dbReference>
<dbReference type="PROSITE" id="PS00107">
    <property type="entry name" value="PROTEIN_KINASE_ATP"/>
    <property type="match status" value="1"/>
</dbReference>
<dbReference type="Gene3D" id="1.10.510.10">
    <property type="entry name" value="Transferase(Phosphotransferase) domain 1"/>
    <property type="match status" value="1"/>
</dbReference>
<gene>
    <name evidence="4" type="ORF">Ae201684_003295</name>
</gene>
<dbReference type="PROSITE" id="PS50011">
    <property type="entry name" value="PROTEIN_KINASE_DOM"/>
    <property type="match status" value="1"/>
</dbReference>
<dbReference type="InterPro" id="IPR011009">
    <property type="entry name" value="Kinase-like_dom_sf"/>
</dbReference>
<comment type="caution">
    <text evidence="4">The sequence shown here is derived from an EMBL/GenBank/DDBJ whole genome shotgun (WGS) entry which is preliminary data.</text>
</comment>
<accession>A0A6G0XMZ9</accession>
<dbReference type="GO" id="GO:0005524">
    <property type="term" value="F:ATP binding"/>
    <property type="evidence" value="ECO:0007669"/>
    <property type="project" value="UniProtKB-UniRule"/>
</dbReference>